<reference evidence="7 8" key="1">
    <citation type="journal article" date="2019" name="Mol. Ecol. Resour.">
        <title>Chromosome-level genome assembly of Triplophysa tibetana, a fish adapted to the harsh high-altitude environment of the Tibetan Plateau.</title>
        <authorList>
            <person name="Yang X."/>
            <person name="Liu H."/>
            <person name="Ma Z."/>
            <person name="Zou Y."/>
            <person name="Zou M."/>
            <person name="Mao Y."/>
            <person name="Li X."/>
            <person name="Wang H."/>
            <person name="Chen T."/>
            <person name="Wang W."/>
            <person name="Yang R."/>
        </authorList>
    </citation>
    <scope>NUCLEOTIDE SEQUENCE [LARGE SCALE GENOMIC DNA]</scope>
    <source>
        <strain evidence="7">TTIB1903HZAU</strain>
        <tissue evidence="7">Muscle</tissue>
    </source>
</reference>
<feature type="compositionally biased region" description="Basic residues" evidence="4">
    <location>
        <begin position="885"/>
        <end position="894"/>
    </location>
</feature>
<dbReference type="EMBL" id="SOYY01000014">
    <property type="protein sequence ID" value="KAA0712331.1"/>
    <property type="molecule type" value="Genomic_DNA"/>
</dbReference>
<dbReference type="Gene3D" id="1.10.340.70">
    <property type="match status" value="1"/>
</dbReference>
<dbReference type="GO" id="GO:0003676">
    <property type="term" value="F:nucleic acid binding"/>
    <property type="evidence" value="ECO:0007669"/>
    <property type="project" value="InterPro"/>
</dbReference>
<dbReference type="InterPro" id="IPR000477">
    <property type="entry name" value="RT_dom"/>
</dbReference>
<dbReference type="Pfam" id="PF17921">
    <property type="entry name" value="Integrase_H2C2"/>
    <property type="match status" value="1"/>
</dbReference>
<dbReference type="CDD" id="cd01647">
    <property type="entry name" value="RT_LTR"/>
    <property type="match status" value="1"/>
</dbReference>
<dbReference type="GO" id="GO:0004523">
    <property type="term" value="F:RNA-DNA hybrid ribonuclease activity"/>
    <property type="evidence" value="ECO:0007669"/>
    <property type="project" value="UniProtKB-EC"/>
</dbReference>
<dbReference type="FunFam" id="1.10.340.70:FF:000001">
    <property type="entry name" value="Retrovirus-related Pol polyprotein from transposon gypsy-like Protein"/>
    <property type="match status" value="1"/>
</dbReference>
<dbReference type="Pfam" id="PF17919">
    <property type="entry name" value="RT_RNaseH_2"/>
    <property type="match status" value="1"/>
</dbReference>
<dbReference type="FunFam" id="3.10.20.370:FF:000001">
    <property type="entry name" value="Retrovirus-related Pol polyprotein from transposon 17.6-like protein"/>
    <property type="match status" value="1"/>
</dbReference>
<dbReference type="PANTHER" id="PTHR37984:SF15">
    <property type="entry name" value="INTEGRASE CATALYTIC DOMAIN-CONTAINING PROTEIN"/>
    <property type="match status" value="1"/>
</dbReference>
<dbReference type="PROSITE" id="PS50994">
    <property type="entry name" value="INTEGRASE"/>
    <property type="match status" value="1"/>
</dbReference>
<dbReference type="InterPro" id="IPR041588">
    <property type="entry name" value="Integrase_H2C2"/>
</dbReference>
<dbReference type="EC" id="3.1.26.4" evidence="2"/>
<dbReference type="InterPro" id="IPR001584">
    <property type="entry name" value="Integrase_cat-core"/>
</dbReference>
<dbReference type="SUPFAM" id="SSF56672">
    <property type="entry name" value="DNA/RNA polymerases"/>
    <property type="match status" value="1"/>
</dbReference>
<proteinExistence type="inferred from homology"/>
<evidence type="ECO:0000256" key="4">
    <source>
        <dbReference type="SAM" id="MobiDB-lite"/>
    </source>
</evidence>
<feature type="domain" description="Reverse transcriptase" evidence="5">
    <location>
        <begin position="1"/>
        <end position="125"/>
    </location>
</feature>
<dbReference type="Pfam" id="PF00078">
    <property type="entry name" value="RVT_1"/>
    <property type="match status" value="1"/>
</dbReference>
<dbReference type="InterPro" id="IPR050951">
    <property type="entry name" value="Retrovirus_Pol_polyprotein"/>
</dbReference>
<dbReference type="Gene3D" id="3.30.70.270">
    <property type="match status" value="2"/>
</dbReference>
<dbReference type="Pfam" id="PF00665">
    <property type="entry name" value="rve"/>
    <property type="match status" value="1"/>
</dbReference>
<dbReference type="Gene3D" id="3.10.20.370">
    <property type="match status" value="1"/>
</dbReference>
<feature type="compositionally biased region" description="Basic and acidic residues" evidence="4">
    <location>
        <begin position="355"/>
        <end position="373"/>
    </location>
</feature>
<name>A0A5A9NTK9_9TELE</name>
<dbReference type="Proteomes" id="UP000324632">
    <property type="component" value="Chromosome 14"/>
</dbReference>
<dbReference type="CDD" id="cd09274">
    <property type="entry name" value="RNase_HI_RT_Ty3"/>
    <property type="match status" value="1"/>
</dbReference>
<dbReference type="InterPro" id="IPR036397">
    <property type="entry name" value="RNaseH_sf"/>
</dbReference>
<evidence type="ECO:0000256" key="3">
    <source>
        <dbReference type="ARBA" id="ARBA00039658"/>
    </source>
</evidence>
<evidence type="ECO:0000313" key="7">
    <source>
        <dbReference type="EMBL" id="KAA0712331.1"/>
    </source>
</evidence>
<dbReference type="FunFam" id="3.30.70.270:FF:000062">
    <property type="entry name" value="Uncharacterized protein"/>
    <property type="match status" value="1"/>
</dbReference>
<evidence type="ECO:0000259" key="6">
    <source>
        <dbReference type="PROSITE" id="PS50994"/>
    </source>
</evidence>
<evidence type="ECO:0000259" key="5">
    <source>
        <dbReference type="PROSITE" id="PS50878"/>
    </source>
</evidence>
<dbReference type="PANTHER" id="PTHR37984">
    <property type="entry name" value="PROTEIN CBG26694"/>
    <property type="match status" value="1"/>
</dbReference>
<feature type="domain" description="Integrase catalytic" evidence="6">
    <location>
        <begin position="590"/>
        <end position="747"/>
    </location>
</feature>
<evidence type="ECO:0000313" key="8">
    <source>
        <dbReference type="Proteomes" id="UP000324632"/>
    </source>
</evidence>
<accession>A0A5A9NTK9</accession>
<feature type="compositionally biased region" description="Polar residues" evidence="4">
    <location>
        <begin position="1049"/>
        <end position="1062"/>
    </location>
</feature>
<keyword evidence="8" id="KW-1185">Reference proteome</keyword>
<feature type="region of interest" description="Disordered" evidence="4">
    <location>
        <begin position="1048"/>
        <end position="1090"/>
    </location>
</feature>
<dbReference type="InterPro" id="IPR012337">
    <property type="entry name" value="RNaseH-like_sf"/>
</dbReference>
<dbReference type="InterPro" id="IPR043502">
    <property type="entry name" value="DNA/RNA_pol_sf"/>
</dbReference>
<dbReference type="GO" id="GO:0015074">
    <property type="term" value="P:DNA integration"/>
    <property type="evidence" value="ECO:0007669"/>
    <property type="project" value="InterPro"/>
</dbReference>
<dbReference type="SUPFAM" id="SSF53098">
    <property type="entry name" value="Ribonuclease H-like"/>
    <property type="match status" value="1"/>
</dbReference>
<gene>
    <name evidence="7" type="ORF">E1301_Tti018665</name>
</gene>
<dbReference type="InterPro" id="IPR043128">
    <property type="entry name" value="Rev_trsase/Diguanyl_cyclase"/>
</dbReference>
<feature type="region of interest" description="Disordered" evidence="4">
    <location>
        <begin position="878"/>
        <end position="920"/>
    </location>
</feature>
<sequence length="1177" mass="133942">MLTGSKWFSVLDLKSGYYQVEMDEADKQKTAFVSPLGFWEFNRMPQGITNAPSTFQRLMEHCMGDLNRREVLVFIDDLIIFSETLEEHERRLTQVLNRLKEYGLKLSPEKCKIFQTSVRYLGHIVSQNGVETDPSKIEAIKTWPRPQNLRELKSFLGFTGYYRRFVKDFSRIAKPLNNLTAGYPPVRKGKKKDKDQTYFNPKDSLGDRWTTECQQAFEGLVDRLTSAPVLGYANPCLPYLLHTDACATGLGAALYQEQHGDIRVIAFASRGLTRCEAKYPAHKLEFLALKWAVTTKFHDYLYGTDFTVVTDSNPLTYVLTSAKLDATSYRWLSSLSTYNFKIQYRAGAQNQDADGLSRRPHGEPSNDMESKKEQERIRQFTLHHLEDLEGNTKTILPEEVEAICGKHQINQSRDFLSFPLTLVESLSMNAKALPQEIQKEDGHGLPEIPYLSEEDLIRKQQADPEIKGVIDYLESNNKPSNMKLHSPEVTLWMRHWNKLELKNGLLYRKRMDGDKVLNQLALPEGLRNLVLTSLHDDMGHLGLERTLDLLRSRFYWPKMAADVDKKIKGCERCVRRKTPPQKAAPLVNIHTQRPLELVCMDFLSLEPDSSNTKDILVITDHFTKYAVAIPTRNQKAQTVARCLWDNFFVHYGFPEKLLSDQGPDFESRTIQELCKIAGIRKVRTTPYHPRGNPVERFNRTLLQMLGTLENKSKAHWKDHVRPLVHAFNCTRSDVTGYSPYELMFGRQPRLPIDLAFGLHTNSHLHSHSQYVKALRSRLEESYRIASHNASKVADKNKRRFDRNVVASTLEPGDRVLVRNVKLRGKHKLSDRWASEIYVVVRKAGDMPVYTVCPEGKDGPTRTLHRDLLLPCGFLPENELEEPNLKPRRRPRTRSHSVNEAVHQEHQSSQSGSDDDSNYVGNSRCRLEFSTKIITPSPEHPKLVENLPGMDSHESCSPVVEPVNETYLGKETSLDIRVKGNITDTQSDDHVGDHLPEINPVEADTVQEEDTVEVETCRRECAKEIEVPEVLPTLSEDVMETSDLIDTVTEGKQINDMSSSAQDVASDYPEPDENLGATDPRRSKRHCGPPNKLQYHKLGNPLTLVIQSLLQGLSSAFTTSLEESTSISDQSLNMSEVFPTVVTCQPPAGPRTCRNLEGESVTQVTNKCWQGQNKLQVK</sequence>
<protein>
    <recommendedName>
        <fullName evidence="3">Gypsy retrotransposon integrase-like protein 1</fullName>
        <ecNumber evidence="2">3.1.26.4</ecNumber>
    </recommendedName>
</protein>
<comment type="similarity">
    <text evidence="1">Belongs to the beta type-B retroviral polymerase family. HERV class-II K(HML-2) pol subfamily.</text>
</comment>
<dbReference type="FunFam" id="3.30.420.10:FF:000269">
    <property type="entry name" value="Uncharacterized protein"/>
    <property type="match status" value="1"/>
</dbReference>
<evidence type="ECO:0000256" key="2">
    <source>
        <dbReference type="ARBA" id="ARBA00012180"/>
    </source>
</evidence>
<evidence type="ECO:0000256" key="1">
    <source>
        <dbReference type="ARBA" id="ARBA00010879"/>
    </source>
</evidence>
<dbReference type="AlphaFoldDB" id="A0A5A9NTK9"/>
<dbReference type="PROSITE" id="PS50878">
    <property type="entry name" value="RT_POL"/>
    <property type="match status" value="1"/>
</dbReference>
<dbReference type="Gene3D" id="3.10.10.10">
    <property type="entry name" value="HIV Type 1 Reverse Transcriptase, subunit A, domain 1"/>
    <property type="match status" value="1"/>
</dbReference>
<organism evidence="7 8">
    <name type="scientific">Triplophysa tibetana</name>
    <dbReference type="NCBI Taxonomy" id="1572043"/>
    <lineage>
        <taxon>Eukaryota</taxon>
        <taxon>Metazoa</taxon>
        <taxon>Chordata</taxon>
        <taxon>Craniata</taxon>
        <taxon>Vertebrata</taxon>
        <taxon>Euteleostomi</taxon>
        <taxon>Actinopterygii</taxon>
        <taxon>Neopterygii</taxon>
        <taxon>Teleostei</taxon>
        <taxon>Ostariophysi</taxon>
        <taxon>Cypriniformes</taxon>
        <taxon>Nemacheilidae</taxon>
        <taxon>Triplophysa</taxon>
    </lineage>
</organism>
<comment type="caution">
    <text evidence="7">The sequence shown here is derived from an EMBL/GenBank/DDBJ whole genome shotgun (WGS) entry which is preliminary data.</text>
</comment>
<dbReference type="InterPro" id="IPR041577">
    <property type="entry name" value="RT_RNaseH_2"/>
</dbReference>
<dbReference type="Gene3D" id="3.30.420.10">
    <property type="entry name" value="Ribonuclease H-like superfamily/Ribonuclease H"/>
    <property type="match status" value="1"/>
</dbReference>
<feature type="region of interest" description="Disordered" evidence="4">
    <location>
        <begin position="351"/>
        <end position="373"/>
    </location>
</feature>